<name>A0ABU5TGE1_9CYAN</name>
<evidence type="ECO:0000313" key="4">
    <source>
        <dbReference type="EMBL" id="MEA5477331.1"/>
    </source>
</evidence>
<sequence>MMMPKIQELINQAQDRYLATDELGLMESYISSLPDRLKLYKLIRDREIDLLQAVADQVPAELPNVTDADLETGIKNLILVLRYSSMAMLLNDENFLKQRLLNWLEGIMSMRDMRRLNETLYKLLNQGLRQQFSPPQLALIQPLITAAQVTLIY</sequence>
<keyword evidence="5" id="KW-1185">Reference proteome</keyword>
<dbReference type="RefSeq" id="WP_281007850.1">
    <property type="nucleotide sequence ID" value="NZ_JAYGIE010000022.1"/>
</dbReference>
<keyword evidence="2" id="KW-0157">Chromophore</keyword>
<evidence type="ECO:0000256" key="1">
    <source>
        <dbReference type="ARBA" id="ARBA00008182"/>
    </source>
</evidence>
<evidence type="ECO:0008006" key="6">
    <source>
        <dbReference type="Google" id="ProtNLM"/>
    </source>
</evidence>
<protein>
    <recommendedName>
        <fullName evidence="6">Phycobilisome protein</fullName>
    </recommendedName>
</protein>
<keyword evidence="3" id="KW-0089">Bile pigment</keyword>
<gene>
    <name evidence="4" type="ORF">VB774_06830</name>
</gene>
<comment type="similarity">
    <text evidence="1">Belongs to the phycobiliprotein family.</text>
</comment>
<dbReference type="InterPro" id="IPR009050">
    <property type="entry name" value="Globin-like_sf"/>
</dbReference>
<dbReference type="EMBL" id="JAYGIE010000022">
    <property type="protein sequence ID" value="MEA5477331.1"/>
    <property type="molecule type" value="Genomic_DNA"/>
</dbReference>
<proteinExistence type="inferred from homology"/>
<dbReference type="InterPro" id="IPR038719">
    <property type="entry name" value="Phycobilisome_asu/bsu_sf"/>
</dbReference>
<dbReference type="SUPFAM" id="SSF46458">
    <property type="entry name" value="Globin-like"/>
    <property type="match status" value="1"/>
</dbReference>
<evidence type="ECO:0000313" key="5">
    <source>
        <dbReference type="Proteomes" id="UP001301388"/>
    </source>
</evidence>
<evidence type="ECO:0000256" key="3">
    <source>
        <dbReference type="ARBA" id="ARBA00023307"/>
    </source>
</evidence>
<comment type="caution">
    <text evidence="4">The sequence shown here is derived from an EMBL/GenBank/DDBJ whole genome shotgun (WGS) entry which is preliminary data.</text>
</comment>
<dbReference type="Gene3D" id="1.10.490.20">
    <property type="entry name" value="Phycocyanins"/>
    <property type="match status" value="1"/>
</dbReference>
<organism evidence="4 5">
    <name type="scientific">Pseudanabaena galeata UHCC 0370</name>
    <dbReference type="NCBI Taxonomy" id="3110310"/>
    <lineage>
        <taxon>Bacteria</taxon>
        <taxon>Bacillati</taxon>
        <taxon>Cyanobacteriota</taxon>
        <taxon>Cyanophyceae</taxon>
        <taxon>Pseudanabaenales</taxon>
        <taxon>Pseudanabaenaceae</taxon>
        <taxon>Pseudanabaena</taxon>
    </lineage>
</organism>
<accession>A0ABU5TGE1</accession>
<dbReference type="Proteomes" id="UP001301388">
    <property type="component" value="Unassembled WGS sequence"/>
</dbReference>
<dbReference type="Pfam" id="PF00502">
    <property type="entry name" value="Phycobilisome"/>
    <property type="match status" value="1"/>
</dbReference>
<evidence type="ECO:0000256" key="2">
    <source>
        <dbReference type="ARBA" id="ARBA00022991"/>
    </source>
</evidence>
<reference evidence="4 5" key="1">
    <citation type="submission" date="2023-12" db="EMBL/GenBank/DDBJ databases">
        <title>Baltic Sea Cyanobacteria.</title>
        <authorList>
            <person name="Delbaje E."/>
            <person name="Fewer D.P."/>
            <person name="Shishido T.K."/>
        </authorList>
    </citation>
    <scope>NUCLEOTIDE SEQUENCE [LARGE SCALE GENOMIC DNA]</scope>
    <source>
        <strain evidence="4 5">UHCC 0370</strain>
    </source>
</reference>
<dbReference type="InterPro" id="IPR012128">
    <property type="entry name" value="Phycobilisome_asu/bsu"/>
</dbReference>